<name>A0A6M3LS02_9ZZZZ</name>
<dbReference type="EMBL" id="MT143319">
    <property type="protein sequence ID" value="QJA95498.1"/>
    <property type="molecule type" value="Genomic_DNA"/>
</dbReference>
<proteinExistence type="predicted"/>
<protein>
    <submittedName>
        <fullName evidence="1">Uncharacterized protein</fullName>
    </submittedName>
</protein>
<reference evidence="1" key="1">
    <citation type="submission" date="2020-03" db="EMBL/GenBank/DDBJ databases">
        <title>The deep terrestrial virosphere.</title>
        <authorList>
            <person name="Holmfeldt K."/>
            <person name="Nilsson E."/>
            <person name="Simone D."/>
            <person name="Lopez-Fernandez M."/>
            <person name="Wu X."/>
            <person name="de Brujin I."/>
            <person name="Lundin D."/>
            <person name="Andersson A."/>
            <person name="Bertilsson S."/>
            <person name="Dopson M."/>
        </authorList>
    </citation>
    <scope>NUCLEOTIDE SEQUENCE</scope>
    <source>
        <strain evidence="1">MM415B05358</strain>
    </source>
</reference>
<dbReference type="AlphaFoldDB" id="A0A6M3LS02"/>
<dbReference type="InterPro" id="IPR023214">
    <property type="entry name" value="HAD_sf"/>
</dbReference>
<gene>
    <name evidence="1" type="ORF">MM415B05358_0004</name>
</gene>
<organism evidence="1">
    <name type="scientific">viral metagenome</name>
    <dbReference type="NCBI Taxonomy" id="1070528"/>
    <lineage>
        <taxon>unclassified sequences</taxon>
        <taxon>metagenomes</taxon>
        <taxon>organismal metagenomes</taxon>
    </lineage>
</organism>
<accession>A0A6M3LS02</accession>
<dbReference type="Gene3D" id="3.40.50.1000">
    <property type="entry name" value="HAD superfamily/HAD-like"/>
    <property type="match status" value="1"/>
</dbReference>
<evidence type="ECO:0000313" key="1">
    <source>
        <dbReference type="EMBL" id="QJA95498.1"/>
    </source>
</evidence>
<sequence length="168" mass="19923">MRLKGDRIFWDLDGVLRNVLYKFHNGDIDNWDMKNGSGKTAVEHVEEDLNVLVEAPEMEYVNLAKEFFPLHVISAQPDHWRPYTNIWLDKHLPGAKVKYLLDTQHKLRYLECGTRVLVEDCPLYSDYTHIILVDRPYNRDIKVPRRAGTPEELMVELRRFLNEKNPYQ</sequence>